<dbReference type="STRING" id="1238182.C882_3311"/>
<gene>
    <name evidence="1" type="ORF">C882_3311</name>
</gene>
<sequence>MVMFDTVMVGLTAAAPGSGGGAKGSGISVTDLRLKLAP</sequence>
<organism evidence="1 2">
    <name type="scientific">Caenispirillum salinarum AK4</name>
    <dbReference type="NCBI Taxonomy" id="1238182"/>
    <lineage>
        <taxon>Bacteria</taxon>
        <taxon>Pseudomonadati</taxon>
        <taxon>Pseudomonadota</taxon>
        <taxon>Alphaproteobacteria</taxon>
        <taxon>Rhodospirillales</taxon>
        <taxon>Novispirillaceae</taxon>
        <taxon>Caenispirillum</taxon>
    </lineage>
</organism>
<protein>
    <submittedName>
        <fullName evidence="1">Uncharacterized protein</fullName>
    </submittedName>
</protein>
<keyword evidence="2" id="KW-1185">Reference proteome</keyword>
<proteinExistence type="predicted"/>
<name>K9H3W1_9PROT</name>
<dbReference type="AlphaFoldDB" id="K9H3W1"/>
<dbReference type="Proteomes" id="UP000009881">
    <property type="component" value="Unassembled WGS sequence"/>
</dbReference>
<accession>K9H3W1</accession>
<dbReference type="EMBL" id="ANHY01000004">
    <property type="protein sequence ID" value="EKV32247.1"/>
    <property type="molecule type" value="Genomic_DNA"/>
</dbReference>
<reference evidence="1 2" key="1">
    <citation type="journal article" date="2013" name="Genome Announc.">
        <title>Draft Genome Sequence of an Alphaproteobacterium, Caenispirillum salinarum AK4(T), Isolated from a Solar Saltern.</title>
        <authorList>
            <person name="Khatri I."/>
            <person name="Singh A."/>
            <person name="Korpole S."/>
            <person name="Pinnaka A.K."/>
            <person name="Subramanian S."/>
        </authorList>
    </citation>
    <scope>NUCLEOTIDE SEQUENCE [LARGE SCALE GENOMIC DNA]</scope>
    <source>
        <strain evidence="1 2">AK4</strain>
    </source>
</reference>
<evidence type="ECO:0000313" key="1">
    <source>
        <dbReference type="EMBL" id="EKV32247.1"/>
    </source>
</evidence>
<evidence type="ECO:0000313" key="2">
    <source>
        <dbReference type="Proteomes" id="UP000009881"/>
    </source>
</evidence>
<comment type="caution">
    <text evidence="1">The sequence shown here is derived from an EMBL/GenBank/DDBJ whole genome shotgun (WGS) entry which is preliminary data.</text>
</comment>